<evidence type="ECO:0000259" key="5">
    <source>
        <dbReference type="Pfam" id="PF00884"/>
    </source>
</evidence>
<dbReference type="SUPFAM" id="SSF53649">
    <property type="entry name" value="Alkaline phosphatase-like"/>
    <property type="match status" value="1"/>
</dbReference>
<dbReference type="InterPro" id="IPR000917">
    <property type="entry name" value="Sulfatase_N"/>
</dbReference>
<dbReference type="InterPro" id="IPR024607">
    <property type="entry name" value="Sulfatase_CS"/>
</dbReference>
<dbReference type="PANTHER" id="PTHR42693:SF33">
    <property type="entry name" value="ARYLSULFATASE"/>
    <property type="match status" value="1"/>
</dbReference>
<evidence type="ECO:0000313" key="6">
    <source>
        <dbReference type="EMBL" id="KAK7949365.1"/>
    </source>
</evidence>
<dbReference type="RefSeq" id="XP_066698871.1">
    <property type="nucleotide sequence ID" value="XM_066846473.1"/>
</dbReference>
<dbReference type="Proteomes" id="UP001391051">
    <property type="component" value="Unassembled WGS sequence"/>
</dbReference>
<evidence type="ECO:0000256" key="2">
    <source>
        <dbReference type="ARBA" id="ARBA00022723"/>
    </source>
</evidence>
<reference evidence="6 7" key="1">
    <citation type="submission" date="2023-01" db="EMBL/GenBank/DDBJ databases">
        <title>Analysis of 21 Apiospora genomes using comparative genomics revels a genus with tremendous synthesis potential of carbohydrate active enzymes and secondary metabolites.</title>
        <authorList>
            <person name="Sorensen T."/>
        </authorList>
    </citation>
    <scope>NUCLEOTIDE SEQUENCE [LARGE SCALE GENOMIC DNA]</scope>
    <source>
        <strain evidence="6 7">CBS 24483</strain>
    </source>
</reference>
<feature type="domain" description="Sulfatase N-terminal" evidence="5">
    <location>
        <begin position="5"/>
        <end position="433"/>
    </location>
</feature>
<evidence type="ECO:0000313" key="7">
    <source>
        <dbReference type="Proteomes" id="UP001391051"/>
    </source>
</evidence>
<evidence type="ECO:0000256" key="4">
    <source>
        <dbReference type="ARBA" id="ARBA00022837"/>
    </source>
</evidence>
<dbReference type="PROSITE" id="PS00149">
    <property type="entry name" value="SULFATASE_2"/>
    <property type="match status" value="1"/>
</dbReference>
<dbReference type="EMBL" id="JAQQWE010000006">
    <property type="protein sequence ID" value="KAK7949365.1"/>
    <property type="molecule type" value="Genomic_DNA"/>
</dbReference>
<gene>
    <name evidence="6" type="ORF">PG986_010251</name>
</gene>
<evidence type="ECO:0000256" key="1">
    <source>
        <dbReference type="ARBA" id="ARBA00008779"/>
    </source>
</evidence>
<dbReference type="InterPro" id="IPR017850">
    <property type="entry name" value="Alkaline_phosphatase_core_sf"/>
</dbReference>
<keyword evidence="2" id="KW-0479">Metal-binding</keyword>
<dbReference type="PANTHER" id="PTHR42693">
    <property type="entry name" value="ARYLSULFATASE FAMILY MEMBER"/>
    <property type="match status" value="1"/>
</dbReference>
<dbReference type="GeneID" id="92079535"/>
<name>A0ABR1QA20_9PEZI</name>
<comment type="similarity">
    <text evidence="1">Belongs to the sulfatase family.</text>
</comment>
<dbReference type="CDD" id="cd16025">
    <property type="entry name" value="PAS_like"/>
    <property type="match status" value="1"/>
</dbReference>
<keyword evidence="4" id="KW-0106">Calcium</keyword>
<dbReference type="Gene3D" id="3.30.1120.10">
    <property type="match status" value="1"/>
</dbReference>
<accession>A0ABR1QA20</accession>
<evidence type="ECO:0000256" key="3">
    <source>
        <dbReference type="ARBA" id="ARBA00022801"/>
    </source>
</evidence>
<sequence length="564" mass="62649">MGKRPNFLIVVADDLGFSDIGPYGGEIKTPCLDKLAQDGLTLTGFHTAAACSPTRAMLLSGTDNHIAGLGQMAEFLRNRPEFRGRPGYEGYLNFRVASAAEVMRDAGYFTAISGKWHLGLTKETCPSARGFEKDFSYLAGCGNHFNNEPQLDAGEIKLPPVNSDGLWMENGVFLDRKKDVPKDFYSTKTFTDKFIDILKDRDGEAAAKPFFGYLAYTAPHWPLQAPQETIAEYRGVYDQGPEALRKQRLESMTKRGIIGPDVVPAPMFGREHKEWADKTDEEKLLSSRRMETYAAMVQLIDEQLARVVAHLESTGELDNTFVLFMSDNGAEGKALEALPILNGSPLDDVVHRYYDNRLDNIGNADSFVWYGARWAAAATAPSRAFKTYTFEGGIRCPCVVRYPKLQRASAGAISHEFTTCMDILPTMLDLAGVTHPAPQFKGRDVVPMRGRSWVPYLSNNNNSVDKVHPEDTVATGWELFGRRAIRRGDYKAIFIPAPQGSDEWELFDITQDPGENDNLAGKFPQGLQGLLEDWSKYVQDTGMYDIHETVGDAANAPPRKKQAD</sequence>
<organism evidence="6 7">
    <name type="scientific">Apiospora aurea</name>
    <dbReference type="NCBI Taxonomy" id="335848"/>
    <lineage>
        <taxon>Eukaryota</taxon>
        <taxon>Fungi</taxon>
        <taxon>Dikarya</taxon>
        <taxon>Ascomycota</taxon>
        <taxon>Pezizomycotina</taxon>
        <taxon>Sordariomycetes</taxon>
        <taxon>Xylariomycetidae</taxon>
        <taxon>Amphisphaeriales</taxon>
        <taxon>Apiosporaceae</taxon>
        <taxon>Apiospora</taxon>
    </lineage>
</organism>
<proteinExistence type="inferred from homology"/>
<dbReference type="InterPro" id="IPR050738">
    <property type="entry name" value="Sulfatase"/>
</dbReference>
<keyword evidence="3" id="KW-0378">Hydrolase</keyword>
<comment type="caution">
    <text evidence="6">The sequence shown here is derived from an EMBL/GenBank/DDBJ whole genome shotgun (WGS) entry which is preliminary data.</text>
</comment>
<keyword evidence="7" id="KW-1185">Reference proteome</keyword>
<dbReference type="Pfam" id="PF00884">
    <property type="entry name" value="Sulfatase"/>
    <property type="match status" value="1"/>
</dbReference>
<dbReference type="Gene3D" id="3.40.720.10">
    <property type="entry name" value="Alkaline Phosphatase, subunit A"/>
    <property type="match status" value="1"/>
</dbReference>
<protein>
    <recommendedName>
        <fullName evidence="5">Sulfatase N-terminal domain-containing protein</fullName>
    </recommendedName>
</protein>